<keyword evidence="12" id="KW-0732">Signal</keyword>
<dbReference type="InterPro" id="IPR002213">
    <property type="entry name" value="UDP_glucos_trans"/>
</dbReference>
<evidence type="ECO:0000313" key="15">
    <source>
        <dbReference type="RefSeq" id="XP_025406700.1"/>
    </source>
</evidence>
<dbReference type="RefSeq" id="XP_025406700.1">
    <property type="nucleotide sequence ID" value="XM_025550915.1"/>
</dbReference>
<dbReference type="EMBL" id="GGMS01005809">
    <property type="protein sequence ID" value="MBY75012.1"/>
    <property type="molecule type" value="Transcribed_RNA"/>
</dbReference>
<comment type="similarity">
    <text evidence="2 11">Belongs to the UDP-glycosyltransferase family.</text>
</comment>
<dbReference type="InterPro" id="IPR050271">
    <property type="entry name" value="UDP-glycosyltransferase"/>
</dbReference>
<dbReference type="GO" id="GO:0016020">
    <property type="term" value="C:membrane"/>
    <property type="evidence" value="ECO:0007669"/>
    <property type="project" value="UniProtKB-SubCell"/>
</dbReference>
<proteinExistence type="inferred from homology"/>
<dbReference type="SUPFAM" id="SSF53756">
    <property type="entry name" value="UDP-Glycosyltransferase/glycogen phosphorylase"/>
    <property type="match status" value="1"/>
</dbReference>
<keyword evidence="9" id="KW-0325">Glycoprotein</keyword>
<evidence type="ECO:0000256" key="12">
    <source>
        <dbReference type="RuleBase" id="RU362059"/>
    </source>
</evidence>
<name>A0A2S2QCT4_9HEMI</name>
<dbReference type="PROSITE" id="PS00375">
    <property type="entry name" value="UDPGT"/>
    <property type="match status" value="1"/>
</dbReference>
<keyword evidence="3 11" id="KW-0328">Glycosyltransferase</keyword>
<reference evidence="15" key="2">
    <citation type="submission" date="2025-04" db="UniProtKB">
        <authorList>
            <consortium name="RefSeq"/>
        </authorList>
    </citation>
    <scope>IDENTIFICATION</scope>
    <source>
        <tissue evidence="15">Whole body</tissue>
    </source>
</reference>
<evidence type="ECO:0000256" key="2">
    <source>
        <dbReference type="ARBA" id="ARBA00009995"/>
    </source>
</evidence>
<comment type="catalytic activity">
    <reaction evidence="12">
        <text>glucuronate acceptor + UDP-alpha-D-glucuronate = acceptor beta-D-glucuronoside + UDP + H(+)</text>
        <dbReference type="Rhea" id="RHEA:21032"/>
        <dbReference type="ChEBI" id="CHEBI:15378"/>
        <dbReference type="ChEBI" id="CHEBI:58052"/>
        <dbReference type="ChEBI" id="CHEBI:58223"/>
        <dbReference type="ChEBI" id="CHEBI:132367"/>
        <dbReference type="ChEBI" id="CHEBI:132368"/>
        <dbReference type="EC" id="2.4.1.17"/>
    </reaction>
</comment>
<dbReference type="InterPro" id="IPR035595">
    <property type="entry name" value="UDP_glycos_trans_CS"/>
</dbReference>
<evidence type="ECO:0000256" key="8">
    <source>
        <dbReference type="ARBA" id="ARBA00023136"/>
    </source>
</evidence>
<gene>
    <name evidence="13" type="primary">Ugt1a1_0</name>
    <name evidence="15" type="synonym">LOC112680729</name>
    <name evidence="13" type="ORF">g.106591</name>
</gene>
<accession>A0A2S2QCT4</accession>
<keyword evidence="4 11" id="KW-0808">Transferase</keyword>
<evidence type="ECO:0000256" key="9">
    <source>
        <dbReference type="ARBA" id="ARBA00023180"/>
    </source>
</evidence>
<evidence type="ECO:0000256" key="7">
    <source>
        <dbReference type="ARBA" id="ARBA00022989"/>
    </source>
</evidence>
<dbReference type="EC" id="2.4.1.17" evidence="12"/>
<evidence type="ECO:0000256" key="4">
    <source>
        <dbReference type="ARBA" id="ARBA00022679"/>
    </source>
</evidence>
<comment type="subcellular location">
    <subcellularLocation>
        <location evidence="10">Endomembrane system</location>
        <topology evidence="10">Single-pass type I membrane protein</topology>
    </subcellularLocation>
    <subcellularLocation>
        <location evidence="1">Endoplasmic reticulum</location>
    </subcellularLocation>
    <subcellularLocation>
        <location evidence="12">Membrane</location>
        <topology evidence="12">Single-pass membrane protein</topology>
    </subcellularLocation>
</comment>
<evidence type="ECO:0000256" key="10">
    <source>
        <dbReference type="ARBA" id="ARBA00046288"/>
    </source>
</evidence>
<dbReference type="CDD" id="cd03784">
    <property type="entry name" value="GT1_Gtf-like"/>
    <property type="match status" value="1"/>
</dbReference>
<dbReference type="FunFam" id="3.40.50.2000:FF:000050">
    <property type="entry name" value="UDP-glucuronosyltransferase"/>
    <property type="match status" value="1"/>
</dbReference>
<protein>
    <recommendedName>
        <fullName evidence="12">UDP-glucuronosyltransferase</fullName>
        <ecNumber evidence="12">2.4.1.17</ecNumber>
    </recommendedName>
</protein>
<dbReference type="PANTHER" id="PTHR48043">
    <property type="entry name" value="EG:EG0003.4 PROTEIN-RELATED"/>
    <property type="match status" value="1"/>
</dbReference>
<evidence type="ECO:0000256" key="11">
    <source>
        <dbReference type="RuleBase" id="RU003718"/>
    </source>
</evidence>
<evidence type="ECO:0000256" key="3">
    <source>
        <dbReference type="ARBA" id="ARBA00022676"/>
    </source>
</evidence>
<evidence type="ECO:0000256" key="1">
    <source>
        <dbReference type="ARBA" id="ARBA00004240"/>
    </source>
</evidence>
<feature type="transmembrane region" description="Helical" evidence="12">
    <location>
        <begin position="479"/>
        <end position="503"/>
    </location>
</feature>
<reference evidence="13" key="1">
    <citation type="submission" date="2018-04" db="EMBL/GenBank/DDBJ databases">
        <title>Transcriptome assembly of Sipha flava.</title>
        <authorList>
            <person name="Scully E.D."/>
            <person name="Geib S.M."/>
            <person name="Palmer N.A."/>
            <person name="Koch K."/>
            <person name="Bradshaw J."/>
            <person name="Heng-Moss T."/>
            <person name="Sarath G."/>
        </authorList>
    </citation>
    <scope>NUCLEOTIDE SEQUENCE</scope>
</reference>
<dbReference type="AlphaFoldDB" id="A0A2S2QCT4"/>
<keyword evidence="7 12" id="KW-1133">Transmembrane helix</keyword>
<dbReference type="Pfam" id="PF00201">
    <property type="entry name" value="UDPGT"/>
    <property type="match status" value="1"/>
</dbReference>
<dbReference type="GO" id="GO:0015020">
    <property type="term" value="F:glucuronosyltransferase activity"/>
    <property type="evidence" value="ECO:0007669"/>
    <property type="project" value="UniProtKB-EC"/>
</dbReference>
<keyword evidence="14" id="KW-1185">Reference proteome</keyword>
<keyword evidence="6" id="KW-0256">Endoplasmic reticulum</keyword>
<dbReference type="PANTHER" id="PTHR48043:SF159">
    <property type="entry name" value="EG:EG0003.4 PROTEIN-RELATED"/>
    <property type="match status" value="1"/>
</dbReference>
<dbReference type="Gene3D" id="3.40.50.2000">
    <property type="entry name" value="Glycogen Phosphorylase B"/>
    <property type="match status" value="2"/>
</dbReference>
<evidence type="ECO:0000313" key="14">
    <source>
        <dbReference type="Proteomes" id="UP000694846"/>
    </source>
</evidence>
<feature type="signal peptide" evidence="12">
    <location>
        <begin position="1"/>
        <end position="20"/>
    </location>
</feature>
<dbReference type="OrthoDB" id="5835829at2759"/>
<keyword evidence="8 12" id="KW-0472">Membrane</keyword>
<keyword evidence="5 12" id="KW-0812">Transmembrane</keyword>
<evidence type="ECO:0000313" key="13">
    <source>
        <dbReference type="EMBL" id="MBY75012.1"/>
    </source>
</evidence>
<evidence type="ECO:0000256" key="5">
    <source>
        <dbReference type="ARBA" id="ARBA00022692"/>
    </source>
</evidence>
<sequence>MKINFILIFILNLYVRVIRSSNILIFTPSPWRSHIVYFQPLFLELANRGHNITIVSKFPVKNPPQNYTQVIPSYHFDSNRRSDLLMQDRDLYYLFVADPVLRSTILVDTANLFMSDSVVQKFINEDRSSFDLVIVESFFQECTVALGHKYGAPLISIVPVAPWVSVSRWSANPSDFSYIKDFMLDGGKLLNFWERFFNTYIGLYGLFVEPITYLPKLEDIMNTYMRYPGHETRPTMAEMLQNISLNLIDSDLMILSPRPYMPNFIEVPGFNIQQDGKINQRLQEFLDGATTGFIYFNFGTVLNVTSIPKSSMRVLINVLSRSKHKVIFKWINNNTEGFPVNFYVDKWLPQREILKHPHCKVFITHGGFHSLIETIDAEVPIIGFPVFGDQYQNLKTSQDYGIAIKSNIFTLTEELFERDLKSVLTDQKFSENIKKLSAIRRDRPMPSLDTAVFWVEYVIRHGGAHHLRIAAVDLTWSQYYLLDIIVFVFFILSLFICTCYFIIKWMKRFIFNLLTYEQKND</sequence>
<evidence type="ECO:0000256" key="6">
    <source>
        <dbReference type="ARBA" id="ARBA00022824"/>
    </source>
</evidence>
<feature type="chain" id="PRO_5044515157" description="UDP-glucuronosyltransferase" evidence="12">
    <location>
        <begin position="21"/>
        <end position="521"/>
    </location>
</feature>
<dbReference type="GO" id="GO:0005783">
    <property type="term" value="C:endoplasmic reticulum"/>
    <property type="evidence" value="ECO:0007669"/>
    <property type="project" value="UniProtKB-SubCell"/>
</dbReference>
<organism evidence="13">
    <name type="scientific">Sipha flava</name>
    <name type="common">yellow sugarcane aphid</name>
    <dbReference type="NCBI Taxonomy" id="143950"/>
    <lineage>
        <taxon>Eukaryota</taxon>
        <taxon>Metazoa</taxon>
        <taxon>Ecdysozoa</taxon>
        <taxon>Arthropoda</taxon>
        <taxon>Hexapoda</taxon>
        <taxon>Insecta</taxon>
        <taxon>Pterygota</taxon>
        <taxon>Neoptera</taxon>
        <taxon>Paraneoptera</taxon>
        <taxon>Hemiptera</taxon>
        <taxon>Sternorrhyncha</taxon>
        <taxon>Aphidomorpha</taxon>
        <taxon>Aphidoidea</taxon>
        <taxon>Aphididae</taxon>
        <taxon>Sipha</taxon>
    </lineage>
</organism>
<dbReference type="Proteomes" id="UP000694846">
    <property type="component" value="Unplaced"/>
</dbReference>